<accession>A0A9P1ENP9</accession>
<sequence length="82" mass="8961">MDHCCSCDVLPPCLLNVHCLSAAGVDFPWFPVLNTAVGGIMHVNSPIPSCARPCLNARMCARWTPNAYLCSVQPLVVIWAYE</sequence>
<keyword evidence="2" id="KW-1185">Reference proteome</keyword>
<name>A0A9P1ENP9_CUSEU</name>
<organism evidence="1 2">
    <name type="scientific">Cuscuta europaea</name>
    <name type="common">European dodder</name>
    <dbReference type="NCBI Taxonomy" id="41803"/>
    <lineage>
        <taxon>Eukaryota</taxon>
        <taxon>Viridiplantae</taxon>
        <taxon>Streptophyta</taxon>
        <taxon>Embryophyta</taxon>
        <taxon>Tracheophyta</taxon>
        <taxon>Spermatophyta</taxon>
        <taxon>Magnoliopsida</taxon>
        <taxon>eudicotyledons</taxon>
        <taxon>Gunneridae</taxon>
        <taxon>Pentapetalae</taxon>
        <taxon>asterids</taxon>
        <taxon>lamiids</taxon>
        <taxon>Solanales</taxon>
        <taxon>Convolvulaceae</taxon>
        <taxon>Cuscuteae</taxon>
        <taxon>Cuscuta</taxon>
        <taxon>Cuscuta subgen. Cuscuta</taxon>
    </lineage>
</organism>
<dbReference type="EMBL" id="CAMAPE010000144">
    <property type="protein sequence ID" value="CAH9120421.1"/>
    <property type="molecule type" value="Genomic_DNA"/>
</dbReference>
<reference evidence="1" key="1">
    <citation type="submission" date="2022-07" db="EMBL/GenBank/DDBJ databases">
        <authorList>
            <person name="Macas J."/>
            <person name="Novak P."/>
            <person name="Neumann P."/>
        </authorList>
    </citation>
    <scope>NUCLEOTIDE SEQUENCE</scope>
</reference>
<evidence type="ECO:0000313" key="1">
    <source>
        <dbReference type="EMBL" id="CAH9120421.1"/>
    </source>
</evidence>
<protein>
    <submittedName>
        <fullName evidence="1">Uncharacterized protein</fullName>
    </submittedName>
</protein>
<comment type="caution">
    <text evidence="1">The sequence shown here is derived from an EMBL/GenBank/DDBJ whole genome shotgun (WGS) entry which is preliminary data.</text>
</comment>
<dbReference type="Proteomes" id="UP001152484">
    <property type="component" value="Unassembled WGS sequence"/>
</dbReference>
<dbReference type="AlphaFoldDB" id="A0A9P1ENP9"/>
<proteinExistence type="predicted"/>
<gene>
    <name evidence="1" type="ORF">CEURO_LOCUS22710</name>
</gene>
<evidence type="ECO:0000313" key="2">
    <source>
        <dbReference type="Proteomes" id="UP001152484"/>
    </source>
</evidence>